<dbReference type="EMBL" id="HBUE01152893">
    <property type="protein sequence ID" value="CAG6506206.1"/>
    <property type="molecule type" value="Transcribed_RNA"/>
</dbReference>
<dbReference type="AlphaFoldDB" id="A0A8D8D6V5"/>
<name>A0A8D8D6V5_CULPI</name>
<protein>
    <submittedName>
        <fullName evidence="1">(northern house mosquito) hypothetical protein</fullName>
    </submittedName>
</protein>
<dbReference type="EMBL" id="HBUE01257897">
    <property type="protein sequence ID" value="CAG6557510.1"/>
    <property type="molecule type" value="Transcribed_RNA"/>
</dbReference>
<organism evidence="1">
    <name type="scientific">Culex pipiens</name>
    <name type="common">House mosquito</name>
    <dbReference type="NCBI Taxonomy" id="7175"/>
    <lineage>
        <taxon>Eukaryota</taxon>
        <taxon>Metazoa</taxon>
        <taxon>Ecdysozoa</taxon>
        <taxon>Arthropoda</taxon>
        <taxon>Hexapoda</taxon>
        <taxon>Insecta</taxon>
        <taxon>Pterygota</taxon>
        <taxon>Neoptera</taxon>
        <taxon>Endopterygota</taxon>
        <taxon>Diptera</taxon>
        <taxon>Nematocera</taxon>
        <taxon>Culicoidea</taxon>
        <taxon>Culicidae</taxon>
        <taxon>Culicinae</taxon>
        <taxon>Culicini</taxon>
        <taxon>Culex</taxon>
        <taxon>Culex</taxon>
    </lineage>
</organism>
<proteinExistence type="predicted"/>
<accession>A0A8D8D6V5</accession>
<sequence>MLLVRPDTVDLSCFCCSRMSAVVRSPGLTRFGVTLLSQGLELDFLVMVVAPRAAVMAATAATVEVVLQPHRRSDGLLQMLHWPSTSSLEEVVAFISISFMASARLPTVRAALGLLRREAAAEAEEVVEEDWGLRSGESS</sequence>
<reference evidence="1" key="1">
    <citation type="submission" date="2021-05" db="EMBL/GenBank/DDBJ databases">
        <authorList>
            <person name="Alioto T."/>
            <person name="Alioto T."/>
            <person name="Gomez Garrido J."/>
        </authorList>
    </citation>
    <scope>NUCLEOTIDE SEQUENCE</scope>
</reference>
<evidence type="ECO:0000313" key="1">
    <source>
        <dbReference type="EMBL" id="CAG6506206.1"/>
    </source>
</evidence>